<name>A0AAW0HQY2_MYOGA</name>
<dbReference type="AlphaFoldDB" id="A0AAW0HQY2"/>
<dbReference type="Proteomes" id="UP001488838">
    <property type="component" value="Unassembled WGS sequence"/>
</dbReference>
<keyword evidence="2" id="KW-1185">Reference proteome</keyword>
<protein>
    <submittedName>
        <fullName evidence="1">Uncharacterized protein</fullName>
    </submittedName>
</protein>
<reference evidence="1 2" key="1">
    <citation type="journal article" date="2023" name="bioRxiv">
        <title>Conserved and derived expression patterns and positive selection on dental genes reveal complex evolutionary context of ever-growing rodent molars.</title>
        <authorList>
            <person name="Calamari Z.T."/>
            <person name="Song A."/>
            <person name="Cohen E."/>
            <person name="Akter M."/>
            <person name="Roy R.D."/>
            <person name="Hallikas O."/>
            <person name="Christensen M.M."/>
            <person name="Li P."/>
            <person name="Marangoni P."/>
            <person name="Jernvall J."/>
            <person name="Klein O.D."/>
        </authorList>
    </citation>
    <scope>NUCLEOTIDE SEQUENCE [LARGE SCALE GENOMIC DNA]</scope>
    <source>
        <strain evidence="1">V071</strain>
    </source>
</reference>
<accession>A0AAW0HQY2</accession>
<organism evidence="1 2">
    <name type="scientific">Myodes glareolus</name>
    <name type="common">Bank vole</name>
    <name type="synonym">Clethrionomys glareolus</name>
    <dbReference type="NCBI Taxonomy" id="447135"/>
    <lineage>
        <taxon>Eukaryota</taxon>
        <taxon>Metazoa</taxon>
        <taxon>Chordata</taxon>
        <taxon>Craniata</taxon>
        <taxon>Vertebrata</taxon>
        <taxon>Euteleostomi</taxon>
        <taxon>Mammalia</taxon>
        <taxon>Eutheria</taxon>
        <taxon>Euarchontoglires</taxon>
        <taxon>Glires</taxon>
        <taxon>Rodentia</taxon>
        <taxon>Myomorpha</taxon>
        <taxon>Muroidea</taxon>
        <taxon>Cricetidae</taxon>
        <taxon>Arvicolinae</taxon>
        <taxon>Myodes</taxon>
    </lineage>
</organism>
<evidence type="ECO:0000313" key="2">
    <source>
        <dbReference type="Proteomes" id="UP001488838"/>
    </source>
</evidence>
<gene>
    <name evidence="1" type="ORF">U0070_002600</name>
</gene>
<proteinExistence type="predicted"/>
<comment type="caution">
    <text evidence="1">The sequence shown here is derived from an EMBL/GenBank/DDBJ whole genome shotgun (WGS) entry which is preliminary data.</text>
</comment>
<evidence type="ECO:0000313" key="1">
    <source>
        <dbReference type="EMBL" id="KAK7804543.1"/>
    </source>
</evidence>
<dbReference type="EMBL" id="JBBHLL010000373">
    <property type="protein sequence ID" value="KAK7804543.1"/>
    <property type="molecule type" value="Genomic_DNA"/>
</dbReference>
<sequence>MKITQIIHVQYSQGAELEVWSKPTPSWAWQSLCVTDQHFTFMNEIPPMFRILFLQHSPDR</sequence>